<dbReference type="InterPro" id="IPR036735">
    <property type="entry name" value="NGN_dom_sf"/>
</dbReference>
<dbReference type="SUPFAM" id="SSF50104">
    <property type="entry name" value="Translation proteins SH3-like domain"/>
    <property type="match status" value="1"/>
</dbReference>
<gene>
    <name evidence="5" type="ORF">DES32_3181</name>
</gene>
<evidence type="ECO:0000256" key="3">
    <source>
        <dbReference type="ARBA" id="ARBA00023163"/>
    </source>
</evidence>
<keyword evidence="6" id="KW-1185">Reference proteome</keyword>
<accession>A0A3D9YL37</accession>
<evidence type="ECO:0000313" key="6">
    <source>
        <dbReference type="Proteomes" id="UP000256900"/>
    </source>
</evidence>
<dbReference type="AlphaFoldDB" id="A0A3D9YL37"/>
<dbReference type="InterPro" id="IPR006645">
    <property type="entry name" value="NGN-like_dom"/>
</dbReference>
<organism evidence="5 6">
    <name type="scientific">Methylovirgula ligni</name>
    <dbReference type="NCBI Taxonomy" id="569860"/>
    <lineage>
        <taxon>Bacteria</taxon>
        <taxon>Pseudomonadati</taxon>
        <taxon>Pseudomonadota</taxon>
        <taxon>Alphaproteobacteria</taxon>
        <taxon>Hyphomicrobiales</taxon>
        <taxon>Beijerinckiaceae</taxon>
        <taxon>Methylovirgula</taxon>
    </lineage>
</organism>
<feature type="domain" description="KOW" evidence="4">
    <location>
        <begin position="166"/>
        <end position="193"/>
    </location>
</feature>
<reference evidence="5 6" key="1">
    <citation type="submission" date="2018-08" db="EMBL/GenBank/DDBJ databases">
        <title>Genomic Encyclopedia of Type Strains, Phase IV (KMG-IV): sequencing the most valuable type-strain genomes for metagenomic binning, comparative biology and taxonomic classification.</title>
        <authorList>
            <person name="Goeker M."/>
        </authorList>
    </citation>
    <scope>NUCLEOTIDE SEQUENCE [LARGE SCALE GENOMIC DNA]</scope>
    <source>
        <strain evidence="5 6">BW863</strain>
    </source>
</reference>
<dbReference type="InterPro" id="IPR043425">
    <property type="entry name" value="NusG-like"/>
</dbReference>
<sequence length="220" mass="25312">MKPEPVKQIDRAEHADIYALYERATLAEVRRREIIAAERAPISWHLIYSVPQAERLAEEYLRRIGCEVFIPTWIFKRRLRKKEVERHVPLYRNYVFVGVTGQSFAEIEGCKGVLETVRIAGVPVAIPETIVGDLMLAVELRCFVMDYRTGWVKRVRPGTPAAAFERFRVGEWVKVIEGPFQGHQAQIVMAPKRDHVKVLMSIFGRENQTDMPLDALEPLS</sequence>
<dbReference type="RefSeq" id="WP_115837809.1">
    <property type="nucleotide sequence ID" value="NZ_CP025086.1"/>
</dbReference>
<evidence type="ECO:0000259" key="4">
    <source>
        <dbReference type="SMART" id="SM00739"/>
    </source>
</evidence>
<dbReference type="PANTHER" id="PTHR30265">
    <property type="entry name" value="RHO-INTERACTING TRANSCRIPTION TERMINATION FACTOR NUSG"/>
    <property type="match status" value="1"/>
</dbReference>
<dbReference type="PANTHER" id="PTHR30265:SF4">
    <property type="entry name" value="KOW MOTIF FAMILY PROTEIN, EXPRESSED"/>
    <property type="match status" value="1"/>
</dbReference>
<keyword evidence="3" id="KW-0804">Transcription</keyword>
<comment type="caution">
    <text evidence="5">The sequence shown here is derived from an EMBL/GenBank/DDBJ whole genome shotgun (WGS) entry which is preliminary data.</text>
</comment>
<dbReference type="InterPro" id="IPR008991">
    <property type="entry name" value="Translation_prot_SH3-like_sf"/>
</dbReference>
<keyword evidence="1" id="KW-0889">Transcription antitermination</keyword>
<evidence type="ECO:0000313" key="5">
    <source>
        <dbReference type="EMBL" id="REF83265.1"/>
    </source>
</evidence>
<dbReference type="GO" id="GO:0006354">
    <property type="term" value="P:DNA-templated transcription elongation"/>
    <property type="evidence" value="ECO:0007669"/>
    <property type="project" value="InterPro"/>
</dbReference>
<dbReference type="Pfam" id="PF02357">
    <property type="entry name" value="NusG"/>
    <property type="match status" value="1"/>
</dbReference>
<evidence type="ECO:0000256" key="1">
    <source>
        <dbReference type="ARBA" id="ARBA00022814"/>
    </source>
</evidence>
<proteinExistence type="predicted"/>
<keyword evidence="2" id="KW-0805">Transcription regulation</keyword>
<name>A0A3D9YL37_9HYPH</name>
<dbReference type="Gene3D" id="3.30.70.940">
    <property type="entry name" value="NusG, N-terminal domain"/>
    <property type="match status" value="1"/>
</dbReference>
<dbReference type="InterPro" id="IPR005824">
    <property type="entry name" value="KOW"/>
</dbReference>
<dbReference type="EMBL" id="QUMO01000006">
    <property type="protein sequence ID" value="REF83265.1"/>
    <property type="molecule type" value="Genomic_DNA"/>
</dbReference>
<dbReference type="GO" id="GO:0031564">
    <property type="term" value="P:transcription antitermination"/>
    <property type="evidence" value="ECO:0007669"/>
    <property type="project" value="UniProtKB-KW"/>
</dbReference>
<evidence type="ECO:0000256" key="2">
    <source>
        <dbReference type="ARBA" id="ARBA00023015"/>
    </source>
</evidence>
<dbReference type="SUPFAM" id="SSF82679">
    <property type="entry name" value="N-utilization substance G protein NusG, N-terminal domain"/>
    <property type="match status" value="1"/>
</dbReference>
<dbReference type="Proteomes" id="UP000256900">
    <property type="component" value="Unassembled WGS sequence"/>
</dbReference>
<protein>
    <submittedName>
        <fullName evidence="5">Transcription antitermination factor NusG</fullName>
    </submittedName>
</protein>
<dbReference type="SMART" id="SM00739">
    <property type="entry name" value="KOW"/>
    <property type="match status" value="1"/>
</dbReference>
<dbReference type="CDD" id="cd06091">
    <property type="entry name" value="KOW_NusG"/>
    <property type="match status" value="1"/>
</dbReference>